<dbReference type="InterPro" id="IPR052895">
    <property type="entry name" value="HetReg/Transcr_Mod"/>
</dbReference>
<evidence type="ECO:0000259" key="1">
    <source>
        <dbReference type="Pfam" id="PF06985"/>
    </source>
</evidence>
<dbReference type="PANTHER" id="PTHR24148">
    <property type="entry name" value="ANKYRIN REPEAT DOMAIN-CONTAINING PROTEIN 39 HOMOLOG-RELATED"/>
    <property type="match status" value="1"/>
</dbReference>
<evidence type="ECO:0000313" key="2">
    <source>
        <dbReference type="EMBL" id="KAF2189890.1"/>
    </source>
</evidence>
<proteinExistence type="predicted"/>
<feature type="domain" description="Heterokaryon incompatibility" evidence="1">
    <location>
        <begin position="63"/>
        <end position="114"/>
    </location>
</feature>
<sequence>MSNASPPRRARLREGQWKSRWTRMYSTLTGNKSFRLLYLYSHKRSSRIRCRLMHVSLEDHPPYEALSYEWKKHEGLTDILCESSTIEVTLNLASALDMLRHPSRERVLWVDVLASIKRMISRRERKYR</sequence>
<dbReference type="PANTHER" id="PTHR24148:SF64">
    <property type="entry name" value="HETEROKARYON INCOMPATIBILITY DOMAIN-CONTAINING PROTEIN"/>
    <property type="match status" value="1"/>
</dbReference>
<reference evidence="2" key="1">
    <citation type="journal article" date="2020" name="Stud. Mycol.">
        <title>101 Dothideomycetes genomes: a test case for predicting lifestyles and emergence of pathogens.</title>
        <authorList>
            <person name="Haridas S."/>
            <person name="Albert R."/>
            <person name="Binder M."/>
            <person name="Bloem J."/>
            <person name="Labutti K."/>
            <person name="Salamov A."/>
            <person name="Andreopoulos B."/>
            <person name="Baker S."/>
            <person name="Barry K."/>
            <person name="Bills G."/>
            <person name="Bluhm B."/>
            <person name="Cannon C."/>
            <person name="Castanera R."/>
            <person name="Culley D."/>
            <person name="Daum C."/>
            <person name="Ezra D."/>
            <person name="Gonzalez J."/>
            <person name="Henrissat B."/>
            <person name="Kuo A."/>
            <person name="Liang C."/>
            <person name="Lipzen A."/>
            <person name="Lutzoni F."/>
            <person name="Magnuson J."/>
            <person name="Mondo S."/>
            <person name="Nolan M."/>
            <person name="Ohm R."/>
            <person name="Pangilinan J."/>
            <person name="Park H.-J."/>
            <person name="Ramirez L."/>
            <person name="Alfaro M."/>
            <person name="Sun H."/>
            <person name="Tritt A."/>
            <person name="Yoshinaga Y."/>
            <person name="Zwiers L.-H."/>
            <person name="Turgeon B."/>
            <person name="Goodwin S."/>
            <person name="Spatafora J."/>
            <person name="Crous P."/>
            <person name="Grigoriev I."/>
        </authorList>
    </citation>
    <scope>NUCLEOTIDE SEQUENCE</scope>
    <source>
        <strain evidence="2">CBS 207.26</strain>
    </source>
</reference>
<dbReference type="AlphaFoldDB" id="A0A6A6EIE4"/>
<accession>A0A6A6EIE4</accession>
<name>A0A6A6EIE4_9PEZI</name>
<dbReference type="Proteomes" id="UP000800200">
    <property type="component" value="Unassembled WGS sequence"/>
</dbReference>
<organism evidence="2 3">
    <name type="scientific">Zopfia rhizophila CBS 207.26</name>
    <dbReference type="NCBI Taxonomy" id="1314779"/>
    <lineage>
        <taxon>Eukaryota</taxon>
        <taxon>Fungi</taxon>
        <taxon>Dikarya</taxon>
        <taxon>Ascomycota</taxon>
        <taxon>Pezizomycotina</taxon>
        <taxon>Dothideomycetes</taxon>
        <taxon>Dothideomycetes incertae sedis</taxon>
        <taxon>Zopfiaceae</taxon>
        <taxon>Zopfia</taxon>
    </lineage>
</organism>
<dbReference type="InterPro" id="IPR010730">
    <property type="entry name" value="HET"/>
</dbReference>
<dbReference type="OrthoDB" id="2157530at2759"/>
<keyword evidence="3" id="KW-1185">Reference proteome</keyword>
<evidence type="ECO:0000313" key="3">
    <source>
        <dbReference type="Proteomes" id="UP000800200"/>
    </source>
</evidence>
<protein>
    <recommendedName>
        <fullName evidence="1">Heterokaryon incompatibility domain-containing protein</fullName>
    </recommendedName>
</protein>
<dbReference type="EMBL" id="ML994620">
    <property type="protein sequence ID" value="KAF2189890.1"/>
    <property type="molecule type" value="Genomic_DNA"/>
</dbReference>
<dbReference type="Pfam" id="PF06985">
    <property type="entry name" value="HET"/>
    <property type="match status" value="1"/>
</dbReference>
<gene>
    <name evidence="2" type="ORF">K469DRAFT_49887</name>
</gene>